<dbReference type="SUPFAM" id="SSF50630">
    <property type="entry name" value="Acid proteases"/>
    <property type="match status" value="1"/>
</dbReference>
<comment type="caution">
    <text evidence="2">The sequence shown here is derived from an EMBL/GenBank/DDBJ whole genome shotgun (WGS) entry which is preliminary data.</text>
</comment>
<dbReference type="InterPro" id="IPR021109">
    <property type="entry name" value="Peptidase_aspartic_dom_sf"/>
</dbReference>
<feature type="compositionally biased region" description="Acidic residues" evidence="1">
    <location>
        <begin position="1"/>
        <end position="22"/>
    </location>
</feature>
<dbReference type="EMBL" id="JBJJXI010000114">
    <property type="protein sequence ID" value="KAL3390813.1"/>
    <property type="molecule type" value="Genomic_DNA"/>
</dbReference>
<sequence length="160" mass="17847">MYSTDENESEDDKSSLAEDDAESERALEGPAEVQAADYVVDLSRLLLDNHRYVTVAIAEKLFPALVDSGSTMSVVGERVYRSCYRFVKPTKANIRYPNGQVSRACGEVVLTFRVDGHSASLKCVVVPKFFQDVILGMDFALTLDLDVRLGRGYWRVQEGE</sequence>
<dbReference type="InterPro" id="IPR001969">
    <property type="entry name" value="Aspartic_peptidase_AS"/>
</dbReference>
<dbReference type="PROSITE" id="PS00141">
    <property type="entry name" value="ASP_PROTEASE"/>
    <property type="match status" value="1"/>
</dbReference>
<dbReference type="CDD" id="cd00303">
    <property type="entry name" value="retropepsin_like"/>
    <property type="match status" value="1"/>
</dbReference>
<name>A0ABD2WD34_9HYME</name>
<dbReference type="Proteomes" id="UP001627154">
    <property type="component" value="Unassembled WGS sequence"/>
</dbReference>
<evidence type="ECO:0000313" key="3">
    <source>
        <dbReference type="Proteomes" id="UP001627154"/>
    </source>
</evidence>
<dbReference type="AlphaFoldDB" id="A0ABD2WD34"/>
<gene>
    <name evidence="2" type="ORF">TKK_014284</name>
</gene>
<keyword evidence="3" id="KW-1185">Reference proteome</keyword>
<dbReference type="Gene3D" id="2.40.70.10">
    <property type="entry name" value="Acid Proteases"/>
    <property type="match status" value="1"/>
</dbReference>
<proteinExistence type="predicted"/>
<reference evidence="2 3" key="1">
    <citation type="journal article" date="2024" name="bioRxiv">
        <title>A reference genome for Trichogramma kaykai: A tiny desert-dwelling parasitoid wasp with competing sex-ratio distorters.</title>
        <authorList>
            <person name="Culotta J."/>
            <person name="Lindsey A.R."/>
        </authorList>
    </citation>
    <scope>NUCLEOTIDE SEQUENCE [LARGE SCALE GENOMIC DNA]</scope>
    <source>
        <strain evidence="2 3">KSX58</strain>
    </source>
</reference>
<organism evidence="2 3">
    <name type="scientific">Trichogramma kaykai</name>
    <dbReference type="NCBI Taxonomy" id="54128"/>
    <lineage>
        <taxon>Eukaryota</taxon>
        <taxon>Metazoa</taxon>
        <taxon>Ecdysozoa</taxon>
        <taxon>Arthropoda</taxon>
        <taxon>Hexapoda</taxon>
        <taxon>Insecta</taxon>
        <taxon>Pterygota</taxon>
        <taxon>Neoptera</taxon>
        <taxon>Endopterygota</taxon>
        <taxon>Hymenoptera</taxon>
        <taxon>Apocrita</taxon>
        <taxon>Proctotrupomorpha</taxon>
        <taxon>Chalcidoidea</taxon>
        <taxon>Trichogrammatidae</taxon>
        <taxon>Trichogramma</taxon>
    </lineage>
</organism>
<evidence type="ECO:0000313" key="2">
    <source>
        <dbReference type="EMBL" id="KAL3390813.1"/>
    </source>
</evidence>
<accession>A0ABD2WD34</accession>
<feature type="region of interest" description="Disordered" evidence="1">
    <location>
        <begin position="1"/>
        <end position="29"/>
    </location>
</feature>
<protein>
    <recommendedName>
        <fullName evidence="4">Peptidase A2 domain-containing protein</fullName>
    </recommendedName>
</protein>
<evidence type="ECO:0000256" key="1">
    <source>
        <dbReference type="SAM" id="MobiDB-lite"/>
    </source>
</evidence>
<dbReference type="Pfam" id="PF13975">
    <property type="entry name" value="gag-asp_proteas"/>
    <property type="match status" value="1"/>
</dbReference>
<evidence type="ECO:0008006" key="4">
    <source>
        <dbReference type="Google" id="ProtNLM"/>
    </source>
</evidence>